<dbReference type="Pfam" id="PF00754">
    <property type="entry name" value="F5_F8_type_C"/>
    <property type="match status" value="1"/>
</dbReference>
<keyword evidence="7" id="KW-1133">Transmembrane helix</keyword>
<dbReference type="SUPFAM" id="SSF49785">
    <property type="entry name" value="Galactose-binding domain-like"/>
    <property type="match status" value="1"/>
</dbReference>
<evidence type="ECO:0000313" key="15">
    <source>
        <dbReference type="EMBL" id="KAK0157225.1"/>
    </source>
</evidence>
<dbReference type="Proteomes" id="UP001168990">
    <property type="component" value="Unassembled WGS sequence"/>
</dbReference>
<dbReference type="AlphaFoldDB" id="A0AA39C3H5"/>
<dbReference type="InterPro" id="IPR048525">
    <property type="entry name" value="DDR1-2_DS-like"/>
</dbReference>
<protein>
    <recommendedName>
        <fullName evidence="14">F5/8 type C domain-containing protein</fullName>
    </recommendedName>
</protein>
<evidence type="ECO:0000256" key="2">
    <source>
        <dbReference type="ARBA" id="ARBA00022475"/>
    </source>
</evidence>
<evidence type="ECO:0000256" key="7">
    <source>
        <dbReference type="ARBA" id="ARBA00022989"/>
    </source>
</evidence>
<keyword evidence="2" id="KW-1003">Cell membrane</keyword>
<feature type="chain" id="PRO_5041250495" description="F5/8 type C domain-containing protein" evidence="13">
    <location>
        <begin position="30"/>
        <end position="381"/>
    </location>
</feature>
<evidence type="ECO:0000256" key="5">
    <source>
        <dbReference type="ARBA" id="ARBA00022741"/>
    </source>
</evidence>
<keyword evidence="16" id="KW-1185">Reference proteome</keyword>
<name>A0AA39C3H5_9HYME</name>
<keyword evidence="10" id="KW-0675">Receptor</keyword>
<gene>
    <name evidence="15" type="ORF">PV328_011723</name>
</gene>
<comment type="similarity">
    <text evidence="12">Belongs to the protein kinase superfamily. Tyr protein kinase family. Insulin receptor subfamily.</text>
</comment>
<keyword evidence="8" id="KW-0472">Membrane</keyword>
<dbReference type="FunFam" id="2.60.120.260:FF:000007">
    <property type="entry name" value="Discoidin domain receptor tyrosine kinase 1"/>
    <property type="match status" value="1"/>
</dbReference>
<evidence type="ECO:0000259" key="14">
    <source>
        <dbReference type="PROSITE" id="PS50022"/>
    </source>
</evidence>
<feature type="domain" description="F5/8 type C" evidence="14">
    <location>
        <begin position="42"/>
        <end position="196"/>
    </location>
</feature>
<evidence type="ECO:0000256" key="4">
    <source>
        <dbReference type="ARBA" id="ARBA00022729"/>
    </source>
</evidence>
<evidence type="ECO:0000256" key="12">
    <source>
        <dbReference type="ARBA" id="ARBA00061639"/>
    </source>
</evidence>
<keyword evidence="6" id="KW-0067">ATP-binding</keyword>
<evidence type="ECO:0000256" key="3">
    <source>
        <dbReference type="ARBA" id="ARBA00022692"/>
    </source>
</evidence>
<comment type="subcellular location">
    <subcellularLocation>
        <location evidence="1">Cell membrane</location>
        <topology evidence="1">Single-pass type I membrane protein</topology>
    </subcellularLocation>
</comment>
<sequence length="381" mass="43293">MNAAGLLMNAIIAIVVIIVVTSTLHQCHCSAEKQIKNASGQCVFPLGMEEGRIPDDAISASSSYETKSVGPQNARIRQEKNGGAWCPKAQISNHIREYLEIDLTKNHLITWTETQGRFGNGQGQEYAEAFFLEYWRNSKWHQYKTIKGERILRGNSNTYLVERQKLELPFVASRVRFIPYSQHPRTVCMRVEIYGCIWEQRIIKYKAPKGATYGPGGVKIEDISYDGRDDIDGTFLIDGLGQLVDGIIGENPRISSSMSHWIGWSDMDPVPIIFEFTDLREFNSCTIYLANVPVRGIEVFKYIRVTFSWDGDHFNSTSSIEMHIDEKSPYSPGVIPIVISLRSNNGRYVKMELEPRSKWLLISEISFKSHKFINAGNIKQQ</sequence>
<comment type="caution">
    <text evidence="15">The sequence shown here is derived from an EMBL/GenBank/DDBJ whole genome shotgun (WGS) entry which is preliminary data.</text>
</comment>
<evidence type="ECO:0000256" key="10">
    <source>
        <dbReference type="ARBA" id="ARBA00023170"/>
    </source>
</evidence>
<evidence type="ECO:0000256" key="13">
    <source>
        <dbReference type="SAM" id="SignalP"/>
    </source>
</evidence>
<evidence type="ECO:0000256" key="8">
    <source>
        <dbReference type="ARBA" id="ARBA00023136"/>
    </source>
</evidence>
<evidence type="ECO:0000256" key="6">
    <source>
        <dbReference type="ARBA" id="ARBA00022840"/>
    </source>
</evidence>
<evidence type="ECO:0000256" key="11">
    <source>
        <dbReference type="ARBA" id="ARBA00023180"/>
    </source>
</evidence>
<organism evidence="15 16">
    <name type="scientific">Microctonus aethiopoides</name>
    <dbReference type="NCBI Taxonomy" id="144406"/>
    <lineage>
        <taxon>Eukaryota</taxon>
        <taxon>Metazoa</taxon>
        <taxon>Ecdysozoa</taxon>
        <taxon>Arthropoda</taxon>
        <taxon>Hexapoda</taxon>
        <taxon>Insecta</taxon>
        <taxon>Pterygota</taxon>
        <taxon>Neoptera</taxon>
        <taxon>Endopterygota</taxon>
        <taxon>Hymenoptera</taxon>
        <taxon>Apocrita</taxon>
        <taxon>Ichneumonoidea</taxon>
        <taxon>Braconidae</taxon>
        <taxon>Euphorinae</taxon>
        <taxon>Microctonus</taxon>
    </lineage>
</organism>
<dbReference type="EMBL" id="JAQQBS010001431">
    <property type="protein sequence ID" value="KAK0157225.1"/>
    <property type="molecule type" value="Genomic_DNA"/>
</dbReference>
<dbReference type="GO" id="GO:0005524">
    <property type="term" value="F:ATP binding"/>
    <property type="evidence" value="ECO:0007669"/>
    <property type="project" value="UniProtKB-KW"/>
</dbReference>
<keyword evidence="11" id="KW-0325">Glycoprotein</keyword>
<dbReference type="InterPro" id="IPR008979">
    <property type="entry name" value="Galactose-bd-like_sf"/>
</dbReference>
<accession>A0AA39C3H5</accession>
<feature type="signal peptide" evidence="13">
    <location>
        <begin position="1"/>
        <end position="29"/>
    </location>
</feature>
<dbReference type="CDD" id="cd00057">
    <property type="entry name" value="FA58C"/>
    <property type="match status" value="1"/>
</dbReference>
<dbReference type="PROSITE" id="PS01286">
    <property type="entry name" value="FA58C_2"/>
    <property type="match status" value="1"/>
</dbReference>
<proteinExistence type="inferred from homology"/>
<dbReference type="Gene3D" id="2.60.120.1190">
    <property type="match status" value="1"/>
</dbReference>
<dbReference type="Pfam" id="PF21114">
    <property type="entry name" value="DDR1-2_DS-like"/>
    <property type="match status" value="1"/>
</dbReference>
<reference evidence="15" key="1">
    <citation type="journal article" date="2023" name="bioRxiv">
        <title>Scaffold-level genome assemblies of two parasitoid biocontrol wasps reveal the parthenogenesis mechanism and an associated novel virus.</title>
        <authorList>
            <person name="Inwood S."/>
            <person name="Skelly J."/>
            <person name="Guhlin J."/>
            <person name="Harrop T."/>
            <person name="Goldson S."/>
            <person name="Dearden P."/>
        </authorList>
    </citation>
    <scope>NUCLEOTIDE SEQUENCE</scope>
    <source>
        <strain evidence="15">Irish</strain>
        <tissue evidence="15">Whole body</tissue>
    </source>
</reference>
<dbReference type="PANTHER" id="PTHR24543:SF291">
    <property type="entry name" value="SMOKE ALARM, ISOFORM D"/>
    <property type="match status" value="1"/>
</dbReference>
<dbReference type="GO" id="GO:0005886">
    <property type="term" value="C:plasma membrane"/>
    <property type="evidence" value="ECO:0007669"/>
    <property type="project" value="UniProtKB-SubCell"/>
</dbReference>
<keyword evidence="4 13" id="KW-0732">Signal</keyword>
<dbReference type="Gene3D" id="2.60.120.260">
    <property type="entry name" value="Galactose-binding domain-like"/>
    <property type="match status" value="1"/>
</dbReference>
<dbReference type="PROSITE" id="PS50022">
    <property type="entry name" value="FA58C_3"/>
    <property type="match status" value="1"/>
</dbReference>
<dbReference type="InterPro" id="IPR000421">
    <property type="entry name" value="FA58C"/>
</dbReference>
<evidence type="ECO:0000256" key="9">
    <source>
        <dbReference type="ARBA" id="ARBA00023157"/>
    </source>
</evidence>
<dbReference type="SMART" id="SM00231">
    <property type="entry name" value="FA58C"/>
    <property type="match status" value="1"/>
</dbReference>
<evidence type="ECO:0000256" key="1">
    <source>
        <dbReference type="ARBA" id="ARBA00004251"/>
    </source>
</evidence>
<keyword evidence="9" id="KW-1015">Disulfide bond</keyword>
<evidence type="ECO:0000313" key="16">
    <source>
        <dbReference type="Proteomes" id="UP001168990"/>
    </source>
</evidence>
<keyword evidence="3" id="KW-0812">Transmembrane</keyword>
<dbReference type="GO" id="GO:0048680">
    <property type="term" value="P:positive regulation of axon regeneration"/>
    <property type="evidence" value="ECO:0007669"/>
    <property type="project" value="UniProtKB-ARBA"/>
</dbReference>
<keyword evidence="5" id="KW-0547">Nucleotide-binding</keyword>
<reference evidence="15" key="2">
    <citation type="submission" date="2023-03" db="EMBL/GenBank/DDBJ databases">
        <authorList>
            <person name="Inwood S.N."/>
            <person name="Skelly J.G."/>
            <person name="Guhlin J."/>
            <person name="Harrop T.W.R."/>
            <person name="Goldson S.G."/>
            <person name="Dearden P.K."/>
        </authorList>
    </citation>
    <scope>NUCLEOTIDE SEQUENCE</scope>
    <source>
        <strain evidence="15">Irish</strain>
        <tissue evidence="15">Whole body</tissue>
    </source>
</reference>
<dbReference type="PANTHER" id="PTHR24543">
    <property type="entry name" value="MULTICOPPER OXIDASE-RELATED"/>
    <property type="match status" value="1"/>
</dbReference>